<protein>
    <submittedName>
        <fullName evidence="2">Uncharacterized protein</fullName>
    </submittedName>
</protein>
<organism evidence="2 3">
    <name type="scientific">Lactuca virosa</name>
    <dbReference type="NCBI Taxonomy" id="75947"/>
    <lineage>
        <taxon>Eukaryota</taxon>
        <taxon>Viridiplantae</taxon>
        <taxon>Streptophyta</taxon>
        <taxon>Embryophyta</taxon>
        <taxon>Tracheophyta</taxon>
        <taxon>Spermatophyta</taxon>
        <taxon>Magnoliopsida</taxon>
        <taxon>eudicotyledons</taxon>
        <taxon>Gunneridae</taxon>
        <taxon>Pentapetalae</taxon>
        <taxon>asterids</taxon>
        <taxon>campanulids</taxon>
        <taxon>Asterales</taxon>
        <taxon>Asteraceae</taxon>
        <taxon>Cichorioideae</taxon>
        <taxon>Cichorieae</taxon>
        <taxon>Lactucinae</taxon>
        <taxon>Lactuca</taxon>
    </lineage>
</organism>
<keyword evidence="3" id="KW-1185">Reference proteome</keyword>
<evidence type="ECO:0000256" key="1">
    <source>
        <dbReference type="SAM" id="MobiDB-lite"/>
    </source>
</evidence>
<dbReference type="Proteomes" id="UP001157418">
    <property type="component" value="Unassembled WGS sequence"/>
</dbReference>
<name>A0AAU9M4Q1_9ASTR</name>
<comment type="caution">
    <text evidence="2">The sequence shown here is derived from an EMBL/GenBank/DDBJ whole genome shotgun (WGS) entry which is preliminary data.</text>
</comment>
<accession>A0AAU9M4Q1</accession>
<evidence type="ECO:0000313" key="2">
    <source>
        <dbReference type="EMBL" id="CAH1421079.1"/>
    </source>
</evidence>
<proteinExistence type="predicted"/>
<feature type="region of interest" description="Disordered" evidence="1">
    <location>
        <begin position="71"/>
        <end position="90"/>
    </location>
</feature>
<sequence>MHVSKKISVESKLFVRLIPIANGGIGRKPLTVVSMYDQEQLVTQEPPQSQLEMLQTILKDPACSTTLEEWFHSLPPPYNNEGNDGNDEDE</sequence>
<gene>
    <name evidence="2" type="ORF">LVIROSA_LOCUS8495</name>
</gene>
<evidence type="ECO:0000313" key="3">
    <source>
        <dbReference type="Proteomes" id="UP001157418"/>
    </source>
</evidence>
<dbReference type="AlphaFoldDB" id="A0AAU9M4Q1"/>
<reference evidence="2 3" key="1">
    <citation type="submission" date="2022-01" db="EMBL/GenBank/DDBJ databases">
        <authorList>
            <person name="Xiong W."/>
            <person name="Schranz E."/>
        </authorList>
    </citation>
    <scope>NUCLEOTIDE SEQUENCE [LARGE SCALE GENOMIC DNA]</scope>
</reference>
<dbReference type="EMBL" id="CAKMRJ010001112">
    <property type="protein sequence ID" value="CAH1421079.1"/>
    <property type="molecule type" value="Genomic_DNA"/>
</dbReference>